<organism evidence="1 2">
    <name type="scientific">Muraenolepis orangiensis</name>
    <name type="common">Patagonian moray cod</name>
    <dbReference type="NCBI Taxonomy" id="630683"/>
    <lineage>
        <taxon>Eukaryota</taxon>
        <taxon>Metazoa</taxon>
        <taxon>Chordata</taxon>
        <taxon>Craniata</taxon>
        <taxon>Vertebrata</taxon>
        <taxon>Euteleostomi</taxon>
        <taxon>Actinopterygii</taxon>
        <taxon>Neopterygii</taxon>
        <taxon>Teleostei</taxon>
        <taxon>Neoteleostei</taxon>
        <taxon>Acanthomorphata</taxon>
        <taxon>Zeiogadaria</taxon>
        <taxon>Gadariae</taxon>
        <taxon>Gadiformes</taxon>
        <taxon>Muraenolepidoidei</taxon>
        <taxon>Muraenolepididae</taxon>
        <taxon>Muraenolepis</taxon>
    </lineage>
</organism>
<sequence>MTTLDCCGVGRPDDFEESLFRLISPRKAGTGLFLSPGDSFETYSYMAGALAIVVLTG</sequence>
<proteinExistence type="predicted"/>
<evidence type="ECO:0000313" key="1">
    <source>
        <dbReference type="EMBL" id="KAJ3593825.1"/>
    </source>
</evidence>
<keyword evidence="2" id="KW-1185">Reference proteome</keyword>
<gene>
    <name evidence="1" type="ORF">NHX12_006159</name>
</gene>
<dbReference type="OrthoDB" id="71600at2759"/>
<evidence type="ECO:0000313" key="2">
    <source>
        <dbReference type="Proteomes" id="UP001148018"/>
    </source>
</evidence>
<dbReference type="AlphaFoldDB" id="A0A9Q0DV92"/>
<reference evidence="1" key="1">
    <citation type="submission" date="2022-07" db="EMBL/GenBank/DDBJ databases">
        <title>Chromosome-level genome of Muraenolepis orangiensis.</title>
        <authorList>
            <person name="Kim J."/>
        </authorList>
    </citation>
    <scope>NUCLEOTIDE SEQUENCE</scope>
    <source>
        <strain evidence="1">KU_S4_2022</strain>
        <tissue evidence="1">Muscle</tissue>
    </source>
</reference>
<dbReference type="Proteomes" id="UP001148018">
    <property type="component" value="Unassembled WGS sequence"/>
</dbReference>
<feature type="non-terminal residue" evidence="1">
    <location>
        <position position="57"/>
    </location>
</feature>
<comment type="caution">
    <text evidence="1">The sequence shown here is derived from an EMBL/GenBank/DDBJ whole genome shotgun (WGS) entry which is preliminary data.</text>
</comment>
<accession>A0A9Q0DV92</accession>
<name>A0A9Q0DV92_9TELE</name>
<protein>
    <submittedName>
        <fullName evidence="1">Uncharacterized protein</fullName>
    </submittedName>
</protein>
<dbReference type="EMBL" id="JANIIK010000112">
    <property type="protein sequence ID" value="KAJ3593825.1"/>
    <property type="molecule type" value="Genomic_DNA"/>
</dbReference>